<dbReference type="InterPro" id="IPR000014">
    <property type="entry name" value="PAS"/>
</dbReference>
<dbReference type="InterPro" id="IPR036097">
    <property type="entry name" value="HisK_dim/P_sf"/>
</dbReference>
<dbReference type="SUPFAM" id="SSF55785">
    <property type="entry name" value="PYP-like sensor domain (PAS domain)"/>
    <property type="match status" value="1"/>
</dbReference>
<dbReference type="Gene3D" id="1.10.287.130">
    <property type="match status" value="1"/>
</dbReference>
<dbReference type="InterPro" id="IPR004358">
    <property type="entry name" value="Sig_transdc_His_kin-like_C"/>
</dbReference>
<dbReference type="Pfam" id="PF00512">
    <property type="entry name" value="HisKA"/>
    <property type="match status" value="1"/>
</dbReference>
<dbReference type="GO" id="GO:0005886">
    <property type="term" value="C:plasma membrane"/>
    <property type="evidence" value="ECO:0007669"/>
    <property type="project" value="TreeGrafter"/>
</dbReference>
<gene>
    <name evidence="9" type="ORF">KC909_06425</name>
</gene>
<evidence type="ECO:0000259" key="8">
    <source>
        <dbReference type="PROSITE" id="PS50109"/>
    </source>
</evidence>
<evidence type="ECO:0000256" key="4">
    <source>
        <dbReference type="ARBA" id="ARBA00022679"/>
    </source>
</evidence>
<dbReference type="InterPro" id="IPR035965">
    <property type="entry name" value="PAS-like_dom_sf"/>
</dbReference>
<evidence type="ECO:0000256" key="3">
    <source>
        <dbReference type="ARBA" id="ARBA00022553"/>
    </source>
</evidence>
<dbReference type="SUPFAM" id="SSF55874">
    <property type="entry name" value="ATPase domain of HSP90 chaperone/DNA topoisomerase II/histidine kinase"/>
    <property type="match status" value="1"/>
</dbReference>
<organism evidence="9 10">
    <name type="scientific">Candidatus Dojkabacteria bacterium</name>
    <dbReference type="NCBI Taxonomy" id="2099670"/>
    <lineage>
        <taxon>Bacteria</taxon>
        <taxon>Candidatus Dojkabacteria</taxon>
    </lineage>
</organism>
<protein>
    <recommendedName>
        <fullName evidence="2">histidine kinase</fullName>
        <ecNumber evidence="2">2.7.13.3</ecNumber>
    </recommendedName>
</protein>
<comment type="catalytic activity">
    <reaction evidence="1">
        <text>ATP + protein L-histidine = ADP + protein N-phospho-L-histidine.</text>
        <dbReference type="EC" id="2.7.13.3"/>
    </reaction>
</comment>
<evidence type="ECO:0000256" key="6">
    <source>
        <dbReference type="ARBA" id="ARBA00023012"/>
    </source>
</evidence>
<proteinExistence type="predicted"/>
<dbReference type="PANTHER" id="PTHR45453:SF1">
    <property type="entry name" value="PHOSPHATE REGULON SENSOR PROTEIN PHOR"/>
    <property type="match status" value="1"/>
</dbReference>
<reference evidence="9" key="2">
    <citation type="journal article" date="2021" name="Microbiome">
        <title>Successional dynamics and alternative stable states in a saline activated sludge microbial community over 9 years.</title>
        <authorList>
            <person name="Wang Y."/>
            <person name="Ye J."/>
            <person name="Ju F."/>
            <person name="Liu L."/>
            <person name="Boyd J.A."/>
            <person name="Deng Y."/>
            <person name="Parks D.H."/>
            <person name="Jiang X."/>
            <person name="Yin X."/>
            <person name="Woodcroft B.J."/>
            <person name="Tyson G.W."/>
            <person name="Hugenholtz P."/>
            <person name="Polz M.F."/>
            <person name="Zhang T."/>
        </authorList>
    </citation>
    <scope>NUCLEOTIDE SEQUENCE</scope>
    <source>
        <strain evidence="9">HKST-UBA14</strain>
    </source>
</reference>
<dbReference type="GO" id="GO:0004721">
    <property type="term" value="F:phosphoprotein phosphatase activity"/>
    <property type="evidence" value="ECO:0007669"/>
    <property type="project" value="TreeGrafter"/>
</dbReference>
<dbReference type="GO" id="GO:0000155">
    <property type="term" value="F:phosphorelay sensor kinase activity"/>
    <property type="evidence" value="ECO:0007669"/>
    <property type="project" value="InterPro"/>
</dbReference>
<evidence type="ECO:0000256" key="5">
    <source>
        <dbReference type="ARBA" id="ARBA00022777"/>
    </source>
</evidence>
<accession>A0A955RJM9</accession>
<keyword evidence="5 9" id="KW-0418">Kinase</keyword>
<name>A0A955RJM9_9BACT</name>
<dbReference type="AlphaFoldDB" id="A0A955RJM9"/>
<evidence type="ECO:0000313" key="9">
    <source>
        <dbReference type="EMBL" id="MCA9383968.1"/>
    </source>
</evidence>
<dbReference type="InterPro" id="IPR005467">
    <property type="entry name" value="His_kinase_dom"/>
</dbReference>
<dbReference type="SMART" id="SM00388">
    <property type="entry name" value="HisKA"/>
    <property type="match status" value="1"/>
</dbReference>
<dbReference type="PROSITE" id="PS50109">
    <property type="entry name" value="HIS_KIN"/>
    <property type="match status" value="1"/>
</dbReference>
<dbReference type="Pfam" id="PF13426">
    <property type="entry name" value="PAS_9"/>
    <property type="match status" value="1"/>
</dbReference>
<dbReference type="InterPro" id="IPR050351">
    <property type="entry name" value="BphY/WalK/GraS-like"/>
</dbReference>
<keyword evidence="4" id="KW-0808">Transferase</keyword>
<sequence>LLLDSIREKIDLLVELNDKLLKENIKDQAIFNSIGEGFVTIDLVGNVTFINQKAKNLLKVGESFWENKNWLSDYPKFQTLAGETVALEDRLVTHTINQKDIFTKKFILVLNDESKLPVNLTSAPIIQDDKVIGVVKVFRDITLEMQVDKAKSEFLQIASHQLRTPLSSIRWNMDILTKTDLSALDENQLKFLKNIEISTKNMVNLISSLLQLTKIELGTLIYTPTEVDLSEIFEEVREGVDHLITKKELTINVIHQQNDEAITTDPNLLKILMQCLLENAVKYSYERTQIEVVLKIENGEIIISVKDEGIGIPQNELGSIMEKNYRASNVISTEDQGSGLGLYIANQIITKVLSGKISIESEINKGSRFTINIPIVDKN</sequence>
<feature type="domain" description="Histidine kinase" evidence="8">
    <location>
        <begin position="157"/>
        <end position="377"/>
    </location>
</feature>
<dbReference type="CDD" id="cd00130">
    <property type="entry name" value="PAS"/>
    <property type="match status" value="1"/>
</dbReference>
<dbReference type="Gene3D" id="3.30.565.10">
    <property type="entry name" value="Histidine kinase-like ATPase, C-terminal domain"/>
    <property type="match status" value="1"/>
</dbReference>
<dbReference type="PRINTS" id="PR00344">
    <property type="entry name" value="BCTRLSENSOR"/>
</dbReference>
<dbReference type="SMART" id="SM00387">
    <property type="entry name" value="HATPase_c"/>
    <property type="match status" value="1"/>
</dbReference>
<dbReference type="PANTHER" id="PTHR45453">
    <property type="entry name" value="PHOSPHATE REGULON SENSOR PROTEIN PHOR"/>
    <property type="match status" value="1"/>
</dbReference>
<dbReference type="Gene3D" id="3.30.450.20">
    <property type="entry name" value="PAS domain"/>
    <property type="match status" value="1"/>
</dbReference>
<dbReference type="Pfam" id="PF02518">
    <property type="entry name" value="HATPase_c"/>
    <property type="match status" value="1"/>
</dbReference>
<keyword evidence="6" id="KW-0902">Two-component regulatory system</keyword>
<dbReference type="InterPro" id="IPR003661">
    <property type="entry name" value="HisK_dim/P_dom"/>
</dbReference>
<keyword evidence="3" id="KW-0597">Phosphoprotein</keyword>
<comment type="caution">
    <text evidence="9">The sequence shown here is derived from an EMBL/GenBank/DDBJ whole genome shotgun (WGS) entry which is preliminary data.</text>
</comment>
<evidence type="ECO:0000313" key="10">
    <source>
        <dbReference type="Proteomes" id="UP000783287"/>
    </source>
</evidence>
<evidence type="ECO:0000256" key="2">
    <source>
        <dbReference type="ARBA" id="ARBA00012438"/>
    </source>
</evidence>
<dbReference type="CDD" id="cd00082">
    <property type="entry name" value="HisKA"/>
    <property type="match status" value="1"/>
</dbReference>
<dbReference type="SUPFAM" id="SSF47384">
    <property type="entry name" value="Homodimeric domain of signal transducing histidine kinase"/>
    <property type="match status" value="1"/>
</dbReference>
<dbReference type="Proteomes" id="UP000783287">
    <property type="component" value="Unassembled WGS sequence"/>
</dbReference>
<reference evidence="9" key="1">
    <citation type="submission" date="2020-04" db="EMBL/GenBank/DDBJ databases">
        <authorList>
            <person name="Zhang T."/>
        </authorList>
    </citation>
    <scope>NUCLEOTIDE SEQUENCE</scope>
    <source>
        <strain evidence="9">HKST-UBA14</strain>
    </source>
</reference>
<keyword evidence="7" id="KW-0472">Membrane</keyword>
<dbReference type="InterPro" id="IPR036890">
    <property type="entry name" value="HATPase_C_sf"/>
</dbReference>
<dbReference type="GO" id="GO:0016036">
    <property type="term" value="P:cellular response to phosphate starvation"/>
    <property type="evidence" value="ECO:0007669"/>
    <property type="project" value="TreeGrafter"/>
</dbReference>
<evidence type="ECO:0000256" key="7">
    <source>
        <dbReference type="ARBA" id="ARBA00023136"/>
    </source>
</evidence>
<dbReference type="EC" id="2.7.13.3" evidence="2"/>
<feature type="non-terminal residue" evidence="9">
    <location>
        <position position="1"/>
    </location>
</feature>
<evidence type="ECO:0000256" key="1">
    <source>
        <dbReference type="ARBA" id="ARBA00000085"/>
    </source>
</evidence>
<dbReference type="EMBL" id="JAGQLK010000193">
    <property type="protein sequence ID" value="MCA9383968.1"/>
    <property type="molecule type" value="Genomic_DNA"/>
</dbReference>
<dbReference type="InterPro" id="IPR003594">
    <property type="entry name" value="HATPase_dom"/>
</dbReference>